<dbReference type="InterPro" id="IPR003593">
    <property type="entry name" value="AAA+_ATPase"/>
</dbReference>
<dbReference type="GO" id="GO:0003887">
    <property type="term" value="F:DNA-directed DNA polymerase activity"/>
    <property type="evidence" value="ECO:0007669"/>
    <property type="project" value="UniProtKB-KW"/>
</dbReference>
<dbReference type="CDD" id="cd00009">
    <property type="entry name" value="AAA"/>
    <property type="match status" value="1"/>
</dbReference>
<comment type="caution">
    <text evidence="13">The sequence shown here is derived from an EMBL/GenBank/DDBJ whole genome shotgun (WGS) entry which is preliminary data.</text>
</comment>
<evidence type="ECO:0000256" key="4">
    <source>
        <dbReference type="ARBA" id="ARBA00022705"/>
    </source>
</evidence>
<keyword evidence="4 11" id="KW-0235">DNA replication</keyword>
<evidence type="ECO:0000256" key="7">
    <source>
        <dbReference type="ARBA" id="ARBA00022833"/>
    </source>
</evidence>
<gene>
    <name evidence="11" type="primary">dnaX</name>
    <name evidence="13" type="ORF">UY19_C0024G0012</name>
</gene>
<keyword evidence="8 11" id="KW-0067">ATP-binding</keyword>
<dbReference type="SUPFAM" id="SSF48019">
    <property type="entry name" value="post-AAA+ oligomerization domain-like"/>
    <property type="match status" value="1"/>
</dbReference>
<keyword evidence="3 11" id="KW-0548">Nucleotidyltransferase</keyword>
<protein>
    <recommendedName>
        <fullName evidence="11">DNA polymerase III subunit gamma/tau</fullName>
        <ecNumber evidence="11">2.7.7.7</ecNumber>
    </recommendedName>
</protein>
<sequence length="368" mass="41220">MALAIYRKYRPKTLADIIGQDLVVEVLGNAAKTGKLSHAYLFSGPRGTGKTTAARILAKIANCETRNKDEAFRKKGEPCNKCLPCEEIDAGRALDVVELDAASNRGIDEIRNLKEGIRLSPTSHKNKVFIIDEAHQLTKPAFDALLKTLEEPPTHAIFILATTEDDKIPPTISSRTQRFHFRKVPIQLIFQKLQTIAKAEKFKITDDALELIASASEGSFRDAESLLEQVVSIGGDMKLETVERILGKVGIMRTSTLTGYLLEKNLSASLEYLMEINEAGFNLVQLTKDLIHYLRRILTYKFDPKMEVYFDKELTKDELDGIKKHAESIKDVDGAIELIKALIKAYSQMRYSPFAIVPLEVAIIEQLK</sequence>
<reference evidence="13 14" key="1">
    <citation type="journal article" date="2015" name="Nature">
        <title>rRNA introns, odd ribosomes, and small enigmatic genomes across a large radiation of phyla.</title>
        <authorList>
            <person name="Brown C.T."/>
            <person name="Hug L.A."/>
            <person name="Thomas B.C."/>
            <person name="Sharon I."/>
            <person name="Castelle C.J."/>
            <person name="Singh A."/>
            <person name="Wilkins M.J."/>
            <person name="Williams K.H."/>
            <person name="Banfield J.F."/>
        </authorList>
    </citation>
    <scope>NUCLEOTIDE SEQUENCE [LARGE SCALE GENOMIC DNA]</scope>
</reference>
<evidence type="ECO:0000256" key="3">
    <source>
        <dbReference type="ARBA" id="ARBA00022695"/>
    </source>
</evidence>
<dbReference type="EMBL" id="LCPB01000024">
    <property type="protein sequence ID" value="KKU88792.1"/>
    <property type="molecule type" value="Genomic_DNA"/>
</dbReference>
<dbReference type="InterPro" id="IPR008921">
    <property type="entry name" value="DNA_pol3_clamp-load_cplx_C"/>
</dbReference>
<dbReference type="GO" id="GO:0003677">
    <property type="term" value="F:DNA binding"/>
    <property type="evidence" value="ECO:0007669"/>
    <property type="project" value="InterPro"/>
</dbReference>
<organism evidence="13 14">
    <name type="scientific">Candidatus Wolfebacteria bacterium GW2011_GWA2_47_9b</name>
    <dbReference type="NCBI Taxonomy" id="1619005"/>
    <lineage>
        <taxon>Bacteria</taxon>
        <taxon>Candidatus Wolfeibacteriota</taxon>
    </lineage>
</organism>
<comment type="subunit">
    <text evidence="11">DNA polymerase III contains a core (composed of alpha, epsilon and theta chains) that associates with a tau subunit. This core dimerizes to form the POLIII' complex. PolIII' associates with the gamma complex (composed of gamma, delta, delta', psi and chi chains) and with the beta chain to form the complete DNA polymerase III complex.</text>
</comment>
<keyword evidence="5" id="KW-0479">Metal-binding</keyword>
<dbReference type="FunFam" id="1.10.8.60:FF:000013">
    <property type="entry name" value="DNA polymerase III subunit gamma/tau"/>
    <property type="match status" value="1"/>
</dbReference>
<dbReference type="PANTHER" id="PTHR11669:SF0">
    <property type="entry name" value="PROTEIN STICHEL-LIKE 2"/>
    <property type="match status" value="1"/>
</dbReference>
<evidence type="ECO:0000313" key="14">
    <source>
        <dbReference type="Proteomes" id="UP000033882"/>
    </source>
</evidence>
<dbReference type="Pfam" id="PF12169">
    <property type="entry name" value="DNA_pol3_gamma3"/>
    <property type="match status" value="1"/>
</dbReference>
<dbReference type="GO" id="GO:0005524">
    <property type="term" value="F:ATP binding"/>
    <property type="evidence" value="ECO:0007669"/>
    <property type="project" value="UniProtKB-KW"/>
</dbReference>
<dbReference type="GO" id="GO:0006261">
    <property type="term" value="P:DNA-templated DNA replication"/>
    <property type="evidence" value="ECO:0007669"/>
    <property type="project" value="TreeGrafter"/>
</dbReference>
<dbReference type="Gene3D" id="1.20.272.10">
    <property type="match status" value="1"/>
</dbReference>
<keyword evidence="7" id="KW-0862">Zinc</keyword>
<dbReference type="PATRIC" id="fig|1619005.3.peg.1080"/>
<dbReference type="NCBIfam" id="TIGR02397">
    <property type="entry name" value="dnaX_nterm"/>
    <property type="match status" value="1"/>
</dbReference>
<evidence type="ECO:0000256" key="6">
    <source>
        <dbReference type="ARBA" id="ARBA00022741"/>
    </source>
</evidence>
<evidence type="ECO:0000259" key="12">
    <source>
        <dbReference type="SMART" id="SM00382"/>
    </source>
</evidence>
<keyword evidence="6 11" id="KW-0547">Nucleotide-binding</keyword>
<dbReference type="SMART" id="SM00382">
    <property type="entry name" value="AAA"/>
    <property type="match status" value="1"/>
</dbReference>
<accession>A0A0G1U3Z4</accession>
<dbReference type="NCBIfam" id="NF004046">
    <property type="entry name" value="PRK05563.1"/>
    <property type="match status" value="1"/>
</dbReference>
<evidence type="ECO:0000256" key="10">
    <source>
        <dbReference type="ARBA" id="ARBA00049244"/>
    </source>
</evidence>
<evidence type="ECO:0000256" key="11">
    <source>
        <dbReference type="RuleBase" id="RU364063"/>
    </source>
</evidence>
<dbReference type="InterPro" id="IPR027417">
    <property type="entry name" value="P-loop_NTPase"/>
</dbReference>
<dbReference type="SUPFAM" id="SSF52540">
    <property type="entry name" value="P-loop containing nucleoside triphosphate hydrolases"/>
    <property type="match status" value="1"/>
</dbReference>
<dbReference type="Proteomes" id="UP000033882">
    <property type="component" value="Unassembled WGS sequence"/>
</dbReference>
<dbReference type="AlphaFoldDB" id="A0A0G1U3Z4"/>
<evidence type="ECO:0000256" key="1">
    <source>
        <dbReference type="ARBA" id="ARBA00006360"/>
    </source>
</evidence>
<proteinExistence type="inferred from homology"/>
<comment type="similarity">
    <text evidence="1 11">Belongs to the DnaX/STICHEL family.</text>
</comment>
<dbReference type="GO" id="GO:0009360">
    <property type="term" value="C:DNA polymerase III complex"/>
    <property type="evidence" value="ECO:0007669"/>
    <property type="project" value="InterPro"/>
</dbReference>
<dbReference type="FunFam" id="3.40.50.300:FF:000014">
    <property type="entry name" value="DNA polymerase III subunit gamma/tau"/>
    <property type="match status" value="1"/>
</dbReference>
<dbReference type="Pfam" id="PF13177">
    <property type="entry name" value="DNA_pol3_delta2"/>
    <property type="match status" value="1"/>
</dbReference>
<feature type="domain" description="AAA+ ATPase" evidence="12">
    <location>
        <begin position="36"/>
        <end position="185"/>
    </location>
</feature>
<evidence type="ECO:0000256" key="5">
    <source>
        <dbReference type="ARBA" id="ARBA00022723"/>
    </source>
</evidence>
<dbReference type="Gene3D" id="3.40.50.300">
    <property type="entry name" value="P-loop containing nucleotide triphosphate hydrolases"/>
    <property type="match status" value="1"/>
</dbReference>
<dbReference type="EC" id="2.7.7.7" evidence="11"/>
<dbReference type="Gene3D" id="1.10.8.60">
    <property type="match status" value="1"/>
</dbReference>
<dbReference type="Pfam" id="PF22608">
    <property type="entry name" value="DNAX_ATPase_lid"/>
    <property type="match status" value="1"/>
</dbReference>
<evidence type="ECO:0000256" key="9">
    <source>
        <dbReference type="ARBA" id="ARBA00022932"/>
    </source>
</evidence>
<dbReference type="InterPro" id="IPR045085">
    <property type="entry name" value="HLD_clamp_pol_III_gamma_tau"/>
</dbReference>
<evidence type="ECO:0000256" key="8">
    <source>
        <dbReference type="ARBA" id="ARBA00022840"/>
    </source>
</evidence>
<dbReference type="PANTHER" id="PTHR11669">
    <property type="entry name" value="REPLICATION FACTOR C / DNA POLYMERASE III GAMMA-TAU SUBUNIT"/>
    <property type="match status" value="1"/>
</dbReference>
<dbReference type="InterPro" id="IPR012763">
    <property type="entry name" value="DNA_pol_III_sug/sutau_N"/>
</dbReference>
<dbReference type="InterPro" id="IPR050238">
    <property type="entry name" value="DNA_Rep/Repair_Clamp_Loader"/>
</dbReference>
<evidence type="ECO:0000313" key="13">
    <source>
        <dbReference type="EMBL" id="KKU88792.1"/>
    </source>
</evidence>
<keyword evidence="2 11" id="KW-0808">Transferase</keyword>
<comment type="catalytic activity">
    <reaction evidence="10 11">
        <text>DNA(n) + a 2'-deoxyribonucleoside 5'-triphosphate = DNA(n+1) + diphosphate</text>
        <dbReference type="Rhea" id="RHEA:22508"/>
        <dbReference type="Rhea" id="RHEA-COMP:17339"/>
        <dbReference type="Rhea" id="RHEA-COMP:17340"/>
        <dbReference type="ChEBI" id="CHEBI:33019"/>
        <dbReference type="ChEBI" id="CHEBI:61560"/>
        <dbReference type="ChEBI" id="CHEBI:173112"/>
        <dbReference type="EC" id="2.7.7.7"/>
    </reaction>
</comment>
<dbReference type="InterPro" id="IPR022754">
    <property type="entry name" value="DNA_pol_III_gamma-3"/>
</dbReference>
<evidence type="ECO:0000256" key="2">
    <source>
        <dbReference type="ARBA" id="ARBA00022679"/>
    </source>
</evidence>
<dbReference type="GO" id="GO:0046872">
    <property type="term" value="F:metal ion binding"/>
    <property type="evidence" value="ECO:0007669"/>
    <property type="project" value="UniProtKB-KW"/>
</dbReference>
<dbReference type="CDD" id="cd18137">
    <property type="entry name" value="HLD_clamp_pol_III_gamma_tau"/>
    <property type="match status" value="1"/>
</dbReference>
<name>A0A0G1U3Z4_9BACT</name>
<keyword evidence="9 11" id="KW-0239">DNA-directed DNA polymerase</keyword>
<comment type="function">
    <text evidence="11">DNA polymerase III is a complex, multichain enzyme responsible for most of the replicative synthesis in bacteria. This DNA polymerase also exhibits 3' to 5' exonuclease activity.</text>
</comment>